<dbReference type="Gene3D" id="3.20.20.80">
    <property type="entry name" value="Glycosidases"/>
    <property type="match status" value="1"/>
</dbReference>
<reference evidence="9 10" key="1">
    <citation type="submission" date="2023-02" db="EMBL/GenBank/DDBJ databases">
        <title>Genome sequence of Mucilaginibacter jinjuensis strain KACC 16571.</title>
        <authorList>
            <person name="Kim S."/>
            <person name="Heo J."/>
            <person name="Kwon S.-W."/>
        </authorList>
    </citation>
    <scope>NUCLEOTIDE SEQUENCE [LARGE SCALE GENOMIC DNA]</scope>
    <source>
        <strain evidence="9 10">KACC 16571</strain>
    </source>
</reference>
<dbReference type="Pfam" id="PF00703">
    <property type="entry name" value="Glyco_hydro_2"/>
    <property type="match status" value="1"/>
</dbReference>
<dbReference type="InterPro" id="IPR008979">
    <property type="entry name" value="Galactose-bd-like_sf"/>
</dbReference>
<evidence type="ECO:0000259" key="6">
    <source>
        <dbReference type="Pfam" id="PF02836"/>
    </source>
</evidence>
<organism evidence="9 10">
    <name type="scientific">Mucilaginibacter jinjuensis</name>
    <dbReference type="NCBI Taxonomy" id="1176721"/>
    <lineage>
        <taxon>Bacteria</taxon>
        <taxon>Pseudomonadati</taxon>
        <taxon>Bacteroidota</taxon>
        <taxon>Sphingobacteriia</taxon>
        <taxon>Sphingobacteriales</taxon>
        <taxon>Sphingobacteriaceae</taxon>
        <taxon>Mucilaginibacter</taxon>
    </lineage>
</organism>
<gene>
    <name evidence="9" type="ORF">PQO05_20665</name>
</gene>
<dbReference type="Pfam" id="PF11721">
    <property type="entry name" value="Malectin"/>
    <property type="match status" value="1"/>
</dbReference>
<dbReference type="InterPro" id="IPR021720">
    <property type="entry name" value="Malectin_dom"/>
</dbReference>
<dbReference type="PANTHER" id="PTHR42732">
    <property type="entry name" value="BETA-GALACTOSIDASE"/>
    <property type="match status" value="1"/>
</dbReference>
<evidence type="ECO:0000313" key="10">
    <source>
        <dbReference type="Proteomes" id="UP001216139"/>
    </source>
</evidence>
<feature type="chain" id="PRO_5046919799" evidence="4">
    <location>
        <begin position="25"/>
        <end position="875"/>
    </location>
</feature>
<dbReference type="Gene3D" id="2.60.120.260">
    <property type="entry name" value="Galactose-binding domain-like"/>
    <property type="match status" value="1"/>
</dbReference>
<dbReference type="SUPFAM" id="SSF51445">
    <property type="entry name" value="(Trans)glycosidases"/>
    <property type="match status" value="1"/>
</dbReference>
<evidence type="ECO:0000313" key="9">
    <source>
        <dbReference type="EMBL" id="WCT11156.1"/>
    </source>
</evidence>
<feature type="domain" description="Glycosyl hydrolases family 2 sugar binding" evidence="7">
    <location>
        <begin position="41"/>
        <end position="169"/>
    </location>
</feature>
<dbReference type="InterPro" id="IPR036156">
    <property type="entry name" value="Beta-gal/glucu_dom_sf"/>
</dbReference>
<dbReference type="InterPro" id="IPR006101">
    <property type="entry name" value="Glyco_hydro_2"/>
</dbReference>
<dbReference type="Gene3D" id="2.60.120.430">
    <property type="entry name" value="Galactose-binding lectin"/>
    <property type="match status" value="1"/>
</dbReference>
<sequence>MTNQTVKVLFFFAVLVLIKAAAFSQSRTQINLDKGWKFNKDSTHLQNINLPHTWNKDDVMDDTPGYYRGACWYRKTLTLNDSYKGKSLFLYFNGANQETEVYINGHKAGSHKGGYTRFCVEADQYLKIGANQTNEIAVKVDNSFNENIPPLSADFTFYGGIYRNVYLVATNKSHFSLSHAANGVFITTPEVSASKASVKITGQIEGSTAHLSLITTISDGAKTVAKVKSNLTSSDFTQNIPAIAKPHLWSPEDPHLYLVRTQLVDAKTGAVLDEITNPLGFRWFKFDGEKGFFLNGKPLKLVGTSRHQDIEGFGNAIPSNYNERDVELIKQMGGNFIRVSHYPQDPKILETCDKLGILASVEIPVINAITENEAFTETCKNMQVEMIRQNFNHPSVVIWAYMNEVLLRPKFGDDKARQQVYFANIKKLAQTLDSLTHKEDPSRYTMIACHGDYNKYRSVGLVQIPQIIGWNLYSGWYGGQTSDFAKFLDSFHKDFPALPVIISEFGADADPRIHATQPIKFDKSVEYAVDFHKVYLKAIEERPFVAGAAVWNLADFNSETRDETMPHINNKGLLTWDRKPKDTYYYYQANLAKKPFVKISTWQIRAGVSDSLNQSVCTQAVTVFSNTSKVNLKVNGINLGSKDIIDGMTVFNVPFKNRLNKIEAIAGNQTCTDAATINFNLIPAKLQADNQPDLHINILLGAKRFYIDQNQNIWQPDQSYKPGSFGSIGGVAYAMKGNSRQSYGTDRNIINTNDDPIYQTQQVGIQGYRFDVPAGRYEITLHFAELTTDKTKEALAYNLDNTTNKETSQERIFDISANDKPLLATFNAASKYGSLTAGTEKTEVTVIGNNGINISFKPIKGEPILNAIQLRRIKD</sequence>
<accession>A0ABY7T491</accession>
<dbReference type="EMBL" id="CP117167">
    <property type="protein sequence ID" value="WCT11156.1"/>
    <property type="molecule type" value="Genomic_DNA"/>
</dbReference>
<keyword evidence="3" id="KW-0326">Glycosidase</keyword>
<evidence type="ECO:0000256" key="4">
    <source>
        <dbReference type="SAM" id="SignalP"/>
    </source>
</evidence>
<dbReference type="PANTHER" id="PTHR42732:SF1">
    <property type="entry name" value="BETA-MANNOSIDASE"/>
    <property type="match status" value="1"/>
</dbReference>
<dbReference type="SUPFAM" id="SSF49303">
    <property type="entry name" value="beta-Galactosidase/glucuronidase domain"/>
    <property type="match status" value="1"/>
</dbReference>
<dbReference type="InterPro" id="IPR006102">
    <property type="entry name" value="Ig-like_GH2"/>
</dbReference>
<evidence type="ECO:0000259" key="5">
    <source>
        <dbReference type="Pfam" id="PF00703"/>
    </source>
</evidence>
<evidence type="ECO:0000259" key="8">
    <source>
        <dbReference type="Pfam" id="PF11721"/>
    </source>
</evidence>
<dbReference type="PRINTS" id="PR00132">
    <property type="entry name" value="GLHYDRLASE2"/>
</dbReference>
<keyword evidence="2 9" id="KW-0378">Hydrolase</keyword>
<dbReference type="InterPro" id="IPR006103">
    <property type="entry name" value="Glyco_hydro_2_cat"/>
</dbReference>
<keyword evidence="4" id="KW-0732">Signal</keyword>
<evidence type="ECO:0000256" key="2">
    <source>
        <dbReference type="ARBA" id="ARBA00022801"/>
    </source>
</evidence>
<dbReference type="Gene3D" id="2.60.40.10">
    <property type="entry name" value="Immunoglobulins"/>
    <property type="match status" value="2"/>
</dbReference>
<feature type="domain" description="Glycoside hydrolase family 2 immunoglobulin-like beta-sandwich" evidence="5">
    <location>
        <begin position="187"/>
        <end position="282"/>
    </location>
</feature>
<evidence type="ECO:0000256" key="1">
    <source>
        <dbReference type="ARBA" id="ARBA00007401"/>
    </source>
</evidence>
<feature type="signal peptide" evidence="4">
    <location>
        <begin position="1"/>
        <end position="24"/>
    </location>
</feature>
<dbReference type="Pfam" id="PF02837">
    <property type="entry name" value="Glyco_hydro_2_N"/>
    <property type="match status" value="1"/>
</dbReference>
<proteinExistence type="inferred from homology"/>
<protein>
    <submittedName>
        <fullName evidence="9">Glycoside hydrolase family 2 TIM barrel-domain containing protein</fullName>
    </submittedName>
</protein>
<dbReference type="InterPro" id="IPR006104">
    <property type="entry name" value="Glyco_hydro_2_N"/>
</dbReference>
<dbReference type="Pfam" id="PF02836">
    <property type="entry name" value="Glyco_hydro_2_C"/>
    <property type="match status" value="1"/>
</dbReference>
<feature type="domain" description="Glycoside hydrolase family 2 catalytic" evidence="6">
    <location>
        <begin position="290"/>
        <end position="589"/>
    </location>
</feature>
<dbReference type="GO" id="GO:0016787">
    <property type="term" value="F:hydrolase activity"/>
    <property type="evidence" value="ECO:0007669"/>
    <property type="project" value="UniProtKB-KW"/>
</dbReference>
<feature type="domain" description="Malectin" evidence="8">
    <location>
        <begin position="700"/>
        <end position="857"/>
    </location>
</feature>
<dbReference type="InterPro" id="IPR013783">
    <property type="entry name" value="Ig-like_fold"/>
</dbReference>
<evidence type="ECO:0000259" key="7">
    <source>
        <dbReference type="Pfam" id="PF02837"/>
    </source>
</evidence>
<dbReference type="Proteomes" id="UP001216139">
    <property type="component" value="Chromosome"/>
</dbReference>
<dbReference type="SUPFAM" id="SSF49785">
    <property type="entry name" value="Galactose-binding domain-like"/>
    <property type="match status" value="1"/>
</dbReference>
<keyword evidence="10" id="KW-1185">Reference proteome</keyword>
<name>A0ABY7T491_9SPHI</name>
<dbReference type="InterPro" id="IPR051913">
    <property type="entry name" value="GH2_Domain-Containing"/>
</dbReference>
<dbReference type="InterPro" id="IPR017853">
    <property type="entry name" value="GH"/>
</dbReference>
<evidence type="ECO:0000256" key="3">
    <source>
        <dbReference type="ARBA" id="ARBA00023295"/>
    </source>
</evidence>
<comment type="similarity">
    <text evidence="1">Belongs to the glycosyl hydrolase 2 family.</text>
</comment>
<dbReference type="RefSeq" id="WP_273629346.1">
    <property type="nucleotide sequence ID" value="NZ_CP117167.1"/>
</dbReference>